<reference evidence="1 2" key="1">
    <citation type="submission" date="2022-11" db="EMBL/GenBank/DDBJ databases">
        <title>Minimal conservation of predation-associated metabolite biosynthetic gene clusters underscores biosynthetic potential of Myxococcota including descriptions for ten novel species: Archangium lansinium sp. nov., Myxococcus landrumus sp. nov., Nannocystis bai.</title>
        <authorList>
            <person name="Ahearne A."/>
            <person name="Stevens C."/>
            <person name="Dowd S."/>
        </authorList>
    </citation>
    <scope>NUCLEOTIDE SEQUENCE [LARGE SCALE GENOMIC DNA]</scope>
    <source>
        <strain evidence="1 2">BB15-2</strain>
    </source>
</reference>
<proteinExistence type="predicted"/>
<gene>
    <name evidence="1" type="ORF">POL25_24965</name>
</gene>
<evidence type="ECO:0000313" key="1">
    <source>
        <dbReference type="EMBL" id="MDC0720174.1"/>
    </source>
</evidence>
<organism evidence="1 2">
    <name type="scientific">Nannocystis bainbridge</name>
    <dbReference type="NCBI Taxonomy" id="2995303"/>
    <lineage>
        <taxon>Bacteria</taxon>
        <taxon>Pseudomonadati</taxon>
        <taxon>Myxococcota</taxon>
        <taxon>Polyangia</taxon>
        <taxon>Nannocystales</taxon>
        <taxon>Nannocystaceae</taxon>
        <taxon>Nannocystis</taxon>
    </lineage>
</organism>
<dbReference type="EMBL" id="JAQNDL010000002">
    <property type="protein sequence ID" value="MDC0720174.1"/>
    <property type="molecule type" value="Genomic_DNA"/>
</dbReference>
<dbReference type="Proteomes" id="UP001221686">
    <property type="component" value="Unassembled WGS sequence"/>
</dbReference>
<sequence length="130" mass="13889">MNLQIHSPLLVTVLVTDPRLDEGEREALAQALYLQLRDAHDALLDLRRPRESELPPGAKAAGATVLGAFVATVAAASLRHFFEILEERLRALEVSLQLDLGGRTVRVIARSAADFEAALAAAAELAAGGR</sequence>
<name>A0ABT5E4B5_9BACT</name>
<comment type="caution">
    <text evidence="1">The sequence shown here is derived from an EMBL/GenBank/DDBJ whole genome shotgun (WGS) entry which is preliminary data.</text>
</comment>
<dbReference type="RefSeq" id="WP_272088665.1">
    <property type="nucleotide sequence ID" value="NZ_JAQNDL010000002.1"/>
</dbReference>
<keyword evidence="2" id="KW-1185">Reference proteome</keyword>
<evidence type="ECO:0000313" key="2">
    <source>
        <dbReference type="Proteomes" id="UP001221686"/>
    </source>
</evidence>
<protein>
    <submittedName>
        <fullName evidence="1">Uncharacterized protein</fullName>
    </submittedName>
</protein>
<accession>A0ABT5E4B5</accession>